<name>A0A814QZF5_9BILA</name>
<proteinExistence type="predicted"/>
<comment type="caution">
    <text evidence="1">The sequence shown here is derived from an EMBL/GenBank/DDBJ whole genome shotgun (WGS) entry which is preliminary data.</text>
</comment>
<evidence type="ECO:0000313" key="1">
    <source>
        <dbReference type="EMBL" id="CAF1126666.1"/>
    </source>
</evidence>
<gene>
    <name evidence="1" type="ORF">BJG266_LOCUS22763</name>
    <name evidence="2" type="ORF">QVE165_LOCUS26328</name>
</gene>
<keyword evidence="3" id="KW-1185">Reference proteome</keyword>
<dbReference type="AlphaFoldDB" id="A0A814QZF5"/>
<dbReference type="EMBL" id="CAJNOM010000195">
    <property type="protein sequence ID" value="CAF1210392.1"/>
    <property type="molecule type" value="Genomic_DNA"/>
</dbReference>
<dbReference type="Proteomes" id="UP000663877">
    <property type="component" value="Unassembled WGS sequence"/>
</dbReference>
<protein>
    <submittedName>
        <fullName evidence="1">Uncharacterized protein</fullName>
    </submittedName>
</protein>
<dbReference type="Proteomes" id="UP000663832">
    <property type="component" value="Unassembled WGS sequence"/>
</dbReference>
<evidence type="ECO:0000313" key="2">
    <source>
        <dbReference type="EMBL" id="CAF1210392.1"/>
    </source>
</evidence>
<evidence type="ECO:0000313" key="3">
    <source>
        <dbReference type="Proteomes" id="UP000663832"/>
    </source>
</evidence>
<dbReference type="EMBL" id="CAJNOI010000145">
    <property type="protein sequence ID" value="CAF1126666.1"/>
    <property type="molecule type" value="Genomic_DNA"/>
</dbReference>
<sequence length="218" mass="24701">MNVVIDSNNELFHIEQESTLTLALNKVINNLQNNSTQGKPSIFTTTIKILHDFSPKQIFAKFITAEDICNIDESPLALFSDQAKKCVNDIDTVNEINGCISKKRTTPVLFFKGKGHISADERQQYLKGIHIILSPKAVINMPSMNTYITKWWKMVVVSVIPKGCTQYLQVLDTSVFSVFKNHYQAAFDEYIDRYRSCSKVKLSAREQQIICARLTCAA</sequence>
<reference evidence="1" key="1">
    <citation type="submission" date="2021-02" db="EMBL/GenBank/DDBJ databases">
        <authorList>
            <person name="Nowell W R."/>
        </authorList>
    </citation>
    <scope>NUCLEOTIDE SEQUENCE</scope>
</reference>
<accession>A0A814QZF5</accession>
<evidence type="ECO:0000313" key="4">
    <source>
        <dbReference type="Proteomes" id="UP000663877"/>
    </source>
</evidence>
<dbReference type="OrthoDB" id="8016097at2759"/>
<organism evidence="1 4">
    <name type="scientific">Adineta steineri</name>
    <dbReference type="NCBI Taxonomy" id="433720"/>
    <lineage>
        <taxon>Eukaryota</taxon>
        <taxon>Metazoa</taxon>
        <taxon>Spiralia</taxon>
        <taxon>Gnathifera</taxon>
        <taxon>Rotifera</taxon>
        <taxon>Eurotatoria</taxon>
        <taxon>Bdelloidea</taxon>
        <taxon>Adinetida</taxon>
        <taxon>Adinetidae</taxon>
        <taxon>Adineta</taxon>
    </lineage>
</organism>